<feature type="compositionally biased region" description="Polar residues" evidence="2">
    <location>
        <begin position="108"/>
        <end position="127"/>
    </location>
</feature>
<evidence type="ECO:0000256" key="2">
    <source>
        <dbReference type="SAM" id="MobiDB-lite"/>
    </source>
</evidence>
<accession>A0ABR1MXD7</accession>
<proteinExistence type="predicted"/>
<reference evidence="3 4" key="1">
    <citation type="submission" date="2024-04" db="EMBL/GenBank/DDBJ databases">
        <title>Phyllosticta paracitricarpa is synonymous to the EU quarantine fungus P. citricarpa based on phylogenomic analyses.</title>
        <authorList>
            <consortium name="Lawrence Berkeley National Laboratory"/>
            <person name="Van ingen-buijs V.A."/>
            <person name="Van westerhoven A.C."/>
            <person name="Haridas S."/>
            <person name="Skiadas P."/>
            <person name="Martin F."/>
            <person name="Groenewald J.Z."/>
            <person name="Crous P.W."/>
            <person name="Seidl M.F."/>
        </authorList>
    </citation>
    <scope>NUCLEOTIDE SEQUENCE [LARGE SCALE GENOMIC DNA]</scope>
    <source>
        <strain evidence="3 4">CBS 141358</strain>
    </source>
</reference>
<feature type="coiled-coil region" evidence="1">
    <location>
        <begin position="292"/>
        <end position="319"/>
    </location>
</feature>
<feature type="compositionally biased region" description="Low complexity" evidence="2">
    <location>
        <begin position="192"/>
        <end position="202"/>
    </location>
</feature>
<organism evidence="3 4">
    <name type="scientific">Phyllosticta paracitricarpa</name>
    <dbReference type="NCBI Taxonomy" id="2016321"/>
    <lineage>
        <taxon>Eukaryota</taxon>
        <taxon>Fungi</taxon>
        <taxon>Dikarya</taxon>
        <taxon>Ascomycota</taxon>
        <taxon>Pezizomycotina</taxon>
        <taxon>Dothideomycetes</taxon>
        <taxon>Dothideomycetes incertae sedis</taxon>
        <taxon>Botryosphaeriales</taxon>
        <taxon>Phyllostictaceae</taxon>
        <taxon>Phyllosticta</taxon>
    </lineage>
</organism>
<sequence length="401" mass="44992">MKTLWDSFYSLYLCTVNLLKLGVSNKAAHLNKHRVFPRLFHSSPPHLSPSLLNLSTSPLYSLLLYTMEASGAPFVHYPLQSRKKHRHTSTTAALFKARNFQHKPSKLSKGTTVASSSPTKHSLTSKPQGIHKRRLKPNATRVRQKAEVAKHKQHNALSLEFNETAKAYRKTVVNDANALLRSARKALLTRLSNTTSSPSTPTKQQPRAARGPFLAASPASDDNDDDDDDDDDDDNDGEQLRNEPTLLDLCHSHNREIAKLQDPLADEQVEYEDDVLPMQGSAGQTRRIGDAMEEFRGIVAEEEENLRGLEKEWDAVQSEIEHLARSIFNDAASDHGDYANGRGEKRSAVLDTALVERLRREVIEVADEFDGRVGEVRDAEKALKRRQERFLADTIRSMGDL</sequence>
<dbReference type="EMBL" id="JBBPBF010000038">
    <property type="protein sequence ID" value="KAK7607229.1"/>
    <property type="molecule type" value="Genomic_DNA"/>
</dbReference>
<keyword evidence="1" id="KW-0175">Coiled coil</keyword>
<comment type="caution">
    <text evidence="3">The sequence shown here is derived from an EMBL/GenBank/DDBJ whole genome shotgun (WGS) entry which is preliminary data.</text>
</comment>
<name>A0ABR1MXD7_9PEZI</name>
<evidence type="ECO:0000256" key="1">
    <source>
        <dbReference type="SAM" id="Coils"/>
    </source>
</evidence>
<feature type="region of interest" description="Disordered" evidence="2">
    <location>
        <begin position="105"/>
        <end position="140"/>
    </location>
</feature>
<feature type="region of interest" description="Disordered" evidence="2">
    <location>
        <begin position="189"/>
        <end position="249"/>
    </location>
</feature>
<evidence type="ECO:0000313" key="4">
    <source>
        <dbReference type="Proteomes" id="UP001367316"/>
    </source>
</evidence>
<protein>
    <submittedName>
        <fullName evidence="3">Uncharacterized protein</fullName>
    </submittedName>
</protein>
<evidence type="ECO:0000313" key="3">
    <source>
        <dbReference type="EMBL" id="KAK7607229.1"/>
    </source>
</evidence>
<feature type="compositionally biased region" description="Acidic residues" evidence="2">
    <location>
        <begin position="221"/>
        <end position="237"/>
    </location>
</feature>
<dbReference type="Proteomes" id="UP001367316">
    <property type="component" value="Unassembled WGS sequence"/>
</dbReference>
<gene>
    <name evidence="3" type="ORF">JOL62DRAFT_280986</name>
</gene>
<keyword evidence="4" id="KW-1185">Reference proteome</keyword>